<dbReference type="Proteomes" id="UP000000492">
    <property type="component" value="Chromosome"/>
</dbReference>
<reference evidence="10 11" key="1">
    <citation type="journal article" date="2012" name="BMC Genomics">
        <title>Complete genome sequence, lifestyle, and multi-drug resistance of the human pathogen Corynebacterium resistens DSM 45100 isolated from blood samples of a leukemia patient.</title>
        <authorList>
            <person name="Schroder J."/>
            <person name="Maus I."/>
            <person name="Meyer K."/>
            <person name="Wordemann S."/>
            <person name="Blom J."/>
            <person name="Jaenicke S."/>
            <person name="Schneider J."/>
            <person name="Trost E."/>
            <person name="Tauch A."/>
        </authorList>
    </citation>
    <scope>NUCLEOTIDE SEQUENCE [LARGE SCALE GENOMIC DNA]</scope>
    <source>
        <strain evidence="11">DSM 45100 / JCM 12819 / CCUG 50093 / GTC 2026 / SICGH 158</strain>
    </source>
</reference>
<dbReference type="OrthoDB" id="9767239at2"/>
<evidence type="ECO:0000313" key="10">
    <source>
        <dbReference type="EMBL" id="AEI10150.1"/>
    </source>
</evidence>
<dbReference type="PANTHER" id="PTHR38050:SF2">
    <property type="entry name" value="FERULOYL ESTERASE C-RELATED"/>
    <property type="match status" value="1"/>
</dbReference>
<dbReference type="HOGENOM" id="CLU_027551_5_3_11"/>
<evidence type="ECO:0000256" key="1">
    <source>
        <dbReference type="ARBA" id="ARBA00004613"/>
    </source>
</evidence>
<name>F8E1T7_CORRG</name>
<evidence type="ECO:0000313" key="11">
    <source>
        <dbReference type="Proteomes" id="UP000000492"/>
    </source>
</evidence>
<dbReference type="GO" id="GO:0045493">
    <property type="term" value="P:xylan catabolic process"/>
    <property type="evidence" value="ECO:0007669"/>
    <property type="project" value="UniProtKB-KW"/>
</dbReference>
<evidence type="ECO:0000256" key="2">
    <source>
        <dbReference type="ARBA" id="ARBA00022525"/>
    </source>
</evidence>
<dbReference type="EMBL" id="CP002857">
    <property type="protein sequence ID" value="AEI10150.1"/>
    <property type="molecule type" value="Genomic_DNA"/>
</dbReference>
<dbReference type="GO" id="GO:0008236">
    <property type="term" value="F:serine-type peptidase activity"/>
    <property type="evidence" value="ECO:0007669"/>
    <property type="project" value="InterPro"/>
</dbReference>
<organism evidence="10 11">
    <name type="scientific">Corynebacterium resistens (strain DSM 45100 / JCM 12819 / GTC 2026 / SICGH 158)</name>
    <dbReference type="NCBI Taxonomy" id="662755"/>
    <lineage>
        <taxon>Bacteria</taxon>
        <taxon>Bacillati</taxon>
        <taxon>Actinomycetota</taxon>
        <taxon>Actinomycetes</taxon>
        <taxon>Mycobacteriales</taxon>
        <taxon>Corynebacteriaceae</taxon>
        <taxon>Corynebacterium</taxon>
    </lineage>
</organism>
<keyword evidence="4" id="KW-0732">Signal</keyword>
<keyword evidence="3" id="KW-0858">Xylan degradation</keyword>
<keyword evidence="11" id="KW-1185">Reference proteome</keyword>
<comment type="subcellular location">
    <subcellularLocation>
        <location evidence="1">Secreted</location>
    </subcellularLocation>
</comment>
<dbReference type="InterPro" id="IPR043595">
    <property type="entry name" value="FaeB/C/D"/>
</dbReference>
<keyword evidence="6" id="KW-0119">Carbohydrate metabolism</keyword>
<dbReference type="eggNOG" id="COG3509">
    <property type="taxonomic scope" value="Bacteria"/>
</dbReference>
<dbReference type="RefSeq" id="WP_013889137.1">
    <property type="nucleotide sequence ID" value="NC_015673.1"/>
</dbReference>
<protein>
    <submittedName>
        <fullName evidence="10">Secreted protein</fullName>
    </submittedName>
</protein>
<evidence type="ECO:0000256" key="5">
    <source>
        <dbReference type="ARBA" id="ARBA00022801"/>
    </source>
</evidence>
<feature type="region of interest" description="Disordered" evidence="8">
    <location>
        <begin position="39"/>
        <end position="103"/>
    </location>
</feature>
<dbReference type="GO" id="GO:0006508">
    <property type="term" value="P:proteolysis"/>
    <property type="evidence" value="ECO:0007669"/>
    <property type="project" value="InterPro"/>
</dbReference>
<evidence type="ECO:0000256" key="7">
    <source>
        <dbReference type="ARBA" id="ARBA00023326"/>
    </source>
</evidence>
<evidence type="ECO:0000256" key="6">
    <source>
        <dbReference type="ARBA" id="ARBA00023277"/>
    </source>
</evidence>
<keyword evidence="7" id="KW-0624">Polysaccharide degradation</keyword>
<keyword evidence="5" id="KW-0378">Hydrolase</keyword>
<feature type="compositionally biased region" description="Basic and acidic residues" evidence="8">
    <location>
        <begin position="70"/>
        <end position="87"/>
    </location>
</feature>
<dbReference type="KEGG" id="crd:CRES_1798"/>
<dbReference type="Gene3D" id="3.40.50.1820">
    <property type="entry name" value="alpha/beta hydrolase"/>
    <property type="match status" value="1"/>
</dbReference>
<gene>
    <name evidence="10" type="ordered locus">CRES_1798</name>
</gene>
<evidence type="ECO:0000256" key="3">
    <source>
        <dbReference type="ARBA" id="ARBA00022651"/>
    </source>
</evidence>
<dbReference type="GO" id="GO:0005576">
    <property type="term" value="C:extracellular region"/>
    <property type="evidence" value="ECO:0007669"/>
    <property type="project" value="UniProtKB-SubCell"/>
</dbReference>
<evidence type="ECO:0000259" key="9">
    <source>
        <dbReference type="Pfam" id="PF00326"/>
    </source>
</evidence>
<proteinExistence type="predicted"/>
<dbReference type="Pfam" id="PF00326">
    <property type="entry name" value="Peptidase_S9"/>
    <property type="match status" value="1"/>
</dbReference>
<dbReference type="PANTHER" id="PTHR38050">
    <property type="match status" value="1"/>
</dbReference>
<evidence type="ECO:0000256" key="8">
    <source>
        <dbReference type="SAM" id="MobiDB-lite"/>
    </source>
</evidence>
<sequence length="396" mass="43369">MKPSLEPKYYRRRRITAVVIALILVALAVGIGGVVQGKTGWSPFKNDEQNSAQDSEDDNEPVNTSPVAVKPEEDPDPRAKPKAELRRVAKFSPIPNPPKPGETKEIIVKSDGMLRKYVLNVPKEASWLNSSGKPLPLIMGYHGYREAAEHMDRYAGLSNRGAIAVYPAGMGRAWEGAPYAVTKDGQDLRFTKKILDEVSSTYRVDKRRVYATGMSNGGGFAAKLACEMPEEFSAIAAVAGAYYPGTWKGCANKESDPEKPRSVRFDKGRTVPFLEMHGRKDQLIQYKGGNLHHTPYLGAVRLASLYASRAQCFGAPQTTDVTSTVLRIKWPGCPKNAEVIHVAVKDAGHTWPGELTGLAGAAAAKGTLGDREKKERTSKSLFAASEIEQFFDRHVR</sequence>
<dbReference type="SUPFAM" id="SSF53474">
    <property type="entry name" value="alpha/beta-Hydrolases"/>
    <property type="match status" value="1"/>
</dbReference>
<keyword evidence="2" id="KW-0964">Secreted</keyword>
<dbReference type="AlphaFoldDB" id="F8E1T7"/>
<feature type="domain" description="Peptidase S9 prolyl oligopeptidase catalytic" evidence="9">
    <location>
        <begin position="157"/>
        <end position="243"/>
    </location>
</feature>
<dbReference type="InterPro" id="IPR029058">
    <property type="entry name" value="AB_hydrolase_fold"/>
</dbReference>
<dbReference type="GO" id="GO:0030600">
    <property type="term" value="F:feruloyl esterase activity"/>
    <property type="evidence" value="ECO:0007669"/>
    <property type="project" value="InterPro"/>
</dbReference>
<accession>F8E1T7</accession>
<dbReference type="STRING" id="662755.CRES_1798"/>
<evidence type="ECO:0000256" key="4">
    <source>
        <dbReference type="ARBA" id="ARBA00022729"/>
    </source>
</evidence>
<dbReference type="InterPro" id="IPR001375">
    <property type="entry name" value="Peptidase_S9_cat"/>
</dbReference>